<evidence type="ECO:0000256" key="5">
    <source>
        <dbReference type="ARBA" id="ARBA00022692"/>
    </source>
</evidence>
<keyword evidence="4 9" id="KW-0808">Transferase</keyword>
<dbReference type="GO" id="GO:0016763">
    <property type="term" value="F:pentosyltransferase activity"/>
    <property type="evidence" value="ECO:0007669"/>
    <property type="project" value="TreeGrafter"/>
</dbReference>
<evidence type="ECO:0000256" key="3">
    <source>
        <dbReference type="ARBA" id="ARBA00022676"/>
    </source>
</evidence>
<dbReference type="InterPro" id="IPR050297">
    <property type="entry name" value="LipidA_mod_glycosyltrf_83"/>
</dbReference>
<proteinExistence type="predicted"/>
<dbReference type="PANTHER" id="PTHR33908:SF3">
    <property type="entry name" value="UNDECAPRENYL PHOSPHATE-ALPHA-4-AMINO-4-DEOXY-L-ARABINOSE ARABINOSYL TRANSFERASE"/>
    <property type="match status" value="1"/>
</dbReference>
<feature type="transmembrane region" description="Helical" evidence="8">
    <location>
        <begin position="288"/>
        <end position="308"/>
    </location>
</feature>
<feature type="transmembrane region" description="Helical" evidence="8">
    <location>
        <begin position="197"/>
        <end position="216"/>
    </location>
</feature>
<sequence length="587" mass="66168">MFSNRLFYTLLALVVAINFTALCLPIMEPDNGLYATVAKQMYLTGDYLNLYSCGLDFLDKPRLPFLLNVLFMKLFGFGSPTAATAAYKLPALLCFSGSLWYTYHFARLNYSRTVAQLAMLIFGTAYHVILSNTDVRAEPFLTLFIIGPAFHFTKVWQQGERNEHASLRMIPRSHWLHLVAGSALTACAMMTKGPVVPIATVGAGLVINALLTGHWRGLFHVRWLLAILLTLLFITPELYALYQQFDLHPEKVIYGKTGTSGVRFFFWDSQVGRFLNNGPLRGNGDPLFFTHTLLWALLPWAFLAYAAVGRAIMGLIRRNNRDAPALPEYVSLGAGLTLFVLFSASRFQLPHYLNIVFPFYAVLAAHYLTTLTDKALHGWTIAQTIMAGLILTFVTGVFVWYQPERLTTGLVWILVLTLGTVIVFWRSDNVNEVADKASALLTVLMGRMVGLMVLIGGLINLFFYPSVMRYQAGMVAAQYTNARPDWTGTTYLYGFQTFGESSWTYEYYTRHPTQYVYQDSTLRRLTQTAPVHVFTTAVYADSLANKGFNVRRIASFPYYRVSQLSAQFLNPATRPQTLKAYVLARVY</sequence>
<evidence type="ECO:0000256" key="7">
    <source>
        <dbReference type="ARBA" id="ARBA00023136"/>
    </source>
</evidence>
<evidence type="ECO:0000256" key="6">
    <source>
        <dbReference type="ARBA" id="ARBA00022989"/>
    </source>
</evidence>
<feature type="transmembrane region" description="Helical" evidence="8">
    <location>
        <begin position="351"/>
        <end position="369"/>
    </location>
</feature>
<evidence type="ECO:0000256" key="2">
    <source>
        <dbReference type="ARBA" id="ARBA00022475"/>
    </source>
</evidence>
<dbReference type="GO" id="GO:0009103">
    <property type="term" value="P:lipopolysaccharide biosynthetic process"/>
    <property type="evidence" value="ECO:0007669"/>
    <property type="project" value="UniProtKB-ARBA"/>
</dbReference>
<evidence type="ECO:0000313" key="9">
    <source>
        <dbReference type="EMBL" id="MBO0935360.1"/>
    </source>
</evidence>
<keyword evidence="2" id="KW-1003">Cell membrane</keyword>
<organism evidence="9 10">
    <name type="scientific">Fibrella rubiginis</name>
    <dbReference type="NCBI Taxonomy" id="2817060"/>
    <lineage>
        <taxon>Bacteria</taxon>
        <taxon>Pseudomonadati</taxon>
        <taxon>Bacteroidota</taxon>
        <taxon>Cytophagia</taxon>
        <taxon>Cytophagales</taxon>
        <taxon>Spirosomataceae</taxon>
        <taxon>Fibrella</taxon>
    </lineage>
</organism>
<name>A0A939GD64_9BACT</name>
<reference evidence="9" key="1">
    <citation type="submission" date="2021-03" db="EMBL/GenBank/DDBJ databases">
        <title>Fibrella sp. HMF5335 genome sequencing and assembly.</title>
        <authorList>
            <person name="Kang H."/>
            <person name="Kim H."/>
            <person name="Bae S."/>
            <person name="Joh K."/>
        </authorList>
    </citation>
    <scope>NUCLEOTIDE SEQUENCE</scope>
    <source>
        <strain evidence="9">HMF5335</strain>
    </source>
</reference>
<feature type="transmembrane region" description="Helical" evidence="8">
    <location>
        <begin position="223"/>
        <end position="242"/>
    </location>
</feature>
<evidence type="ECO:0000313" key="10">
    <source>
        <dbReference type="Proteomes" id="UP000664034"/>
    </source>
</evidence>
<accession>A0A939GD64</accession>
<feature type="transmembrane region" description="Helical" evidence="8">
    <location>
        <begin position="407"/>
        <end position="425"/>
    </location>
</feature>
<dbReference type="RefSeq" id="WP_207362917.1">
    <property type="nucleotide sequence ID" value="NZ_JAFMYV010000001.1"/>
</dbReference>
<evidence type="ECO:0000256" key="4">
    <source>
        <dbReference type="ARBA" id="ARBA00022679"/>
    </source>
</evidence>
<protein>
    <submittedName>
        <fullName evidence="9">Glycosyl transferase</fullName>
    </submittedName>
</protein>
<comment type="subcellular location">
    <subcellularLocation>
        <location evidence="1">Cell membrane</location>
        <topology evidence="1">Multi-pass membrane protein</topology>
    </subcellularLocation>
</comment>
<feature type="transmembrane region" description="Helical" evidence="8">
    <location>
        <begin position="381"/>
        <end position="401"/>
    </location>
</feature>
<gene>
    <name evidence="9" type="ORF">J2I47_02245</name>
</gene>
<feature type="transmembrane region" description="Helical" evidence="8">
    <location>
        <begin position="65"/>
        <end position="89"/>
    </location>
</feature>
<keyword evidence="10" id="KW-1185">Reference proteome</keyword>
<dbReference type="PANTHER" id="PTHR33908">
    <property type="entry name" value="MANNOSYLTRANSFERASE YKCB-RELATED"/>
    <property type="match status" value="1"/>
</dbReference>
<comment type="caution">
    <text evidence="9">The sequence shown here is derived from an EMBL/GenBank/DDBJ whole genome shotgun (WGS) entry which is preliminary data.</text>
</comment>
<dbReference type="GO" id="GO:0010041">
    <property type="term" value="P:response to iron(III) ion"/>
    <property type="evidence" value="ECO:0007669"/>
    <property type="project" value="TreeGrafter"/>
</dbReference>
<dbReference type="EMBL" id="JAFMYV010000001">
    <property type="protein sequence ID" value="MBO0935360.1"/>
    <property type="molecule type" value="Genomic_DNA"/>
</dbReference>
<feature type="transmembrane region" description="Helical" evidence="8">
    <location>
        <begin position="437"/>
        <end position="464"/>
    </location>
</feature>
<dbReference type="AlphaFoldDB" id="A0A939GD64"/>
<keyword evidence="6 8" id="KW-1133">Transmembrane helix</keyword>
<keyword evidence="7 8" id="KW-0472">Membrane</keyword>
<dbReference type="Proteomes" id="UP000664034">
    <property type="component" value="Unassembled WGS sequence"/>
</dbReference>
<evidence type="ECO:0000256" key="8">
    <source>
        <dbReference type="SAM" id="Phobius"/>
    </source>
</evidence>
<keyword evidence="5 8" id="KW-0812">Transmembrane</keyword>
<keyword evidence="3" id="KW-0328">Glycosyltransferase</keyword>
<dbReference type="GO" id="GO:0005886">
    <property type="term" value="C:plasma membrane"/>
    <property type="evidence" value="ECO:0007669"/>
    <property type="project" value="UniProtKB-SubCell"/>
</dbReference>
<evidence type="ECO:0000256" key="1">
    <source>
        <dbReference type="ARBA" id="ARBA00004651"/>
    </source>
</evidence>
<feature type="transmembrane region" description="Helical" evidence="8">
    <location>
        <begin position="110"/>
        <end position="129"/>
    </location>
</feature>